<dbReference type="InterPro" id="IPR045175">
    <property type="entry name" value="M28_fam"/>
</dbReference>
<evidence type="ECO:0000256" key="1">
    <source>
        <dbReference type="SAM" id="SignalP"/>
    </source>
</evidence>
<dbReference type="PANTHER" id="PTHR12147">
    <property type="entry name" value="METALLOPEPTIDASE M28 FAMILY MEMBER"/>
    <property type="match status" value="1"/>
</dbReference>
<dbReference type="GO" id="GO:0004177">
    <property type="term" value="F:aminopeptidase activity"/>
    <property type="evidence" value="ECO:0007669"/>
    <property type="project" value="UniProtKB-KW"/>
</dbReference>
<feature type="chain" id="PRO_5038842062" evidence="1">
    <location>
        <begin position="21"/>
        <end position="426"/>
    </location>
</feature>
<feature type="signal peptide" evidence="1">
    <location>
        <begin position="1"/>
        <end position="20"/>
    </location>
</feature>
<dbReference type="Gene3D" id="3.40.630.10">
    <property type="entry name" value="Zn peptidases"/>
    <property type="match status" value="2"/>
</dbReference>
<proteinExistence type="predicted"/>
<dbReference type="Pfam" id="PF04389">
    <property type="entry name" value="Peptidase_M28"/>
    <property type="match status" value="1"/>
</dbReference>
<organism evidence="3">
    <name type="scientific">uncultured Solirubrobacteraceae bacterium</name>
    <dbReference type="NCBI Taxonomy" id="1162706"/>
    <lineage>
        <taxon>Bacteria</taxon>
        <taxon>Bacillati</taxon>
        <taxon>Actinomycetota</taxon>
        <taxon>Thermoleophilia</taxon>
        <taxon>Solirubrobacterales</taxon>
        <taxon>Solirubrobacteraceae</taxon>
        <taxon>environmental samples</taxon>
    </lineage>
</organism>
<dbReference type="EMBL" id="CADCVT010000283">
    <property type="protein sequence ID" value="CAA9515877.1"/>
    <property type="molecule type" value="Genomic_DNA"/>
</dbReference>
<evidence type="ECO:0000259" key="2">
    <source>
        <dbReference type="Pfam" id="PF04389"/>
    </source>
</evidence>
<sequence>MRRLLLATVAVLALAAPAAAQDPQITAADVAPHLQALQGVASANGGNRAAGLPGANATADYIVTQLEQAGWQVRRQPVTFPYFDLRSPPRVHTLRPGRDVVAVRYSGAGDVTGRLRLVESEGCGRESFRAVRRGDVVLAPFAACTFSRLAATIKREGGAALLTIASEQSFPLTSVSFVPGLPIPVLGLSDPAARRLYASRRNRPVRVTVDATIAPRTADNVVAELPGTDGRSVFMAGGHLDSVIEGPGINDNASGVAALLEMGEKLAAAPRGRSTLRLGFWTAEEHGLFGSRHYVKTLDAAERKRTAGYLNLDMVGSPNAVPEIYSSRNKLSSALRKRIRGAGSTPFRRADSDHDAFRRAGIAVSGIYTGGLESKTREQRRRFGGRAGALRDRCYHRACDTADSASATVTARMAAAAAGAMAEVAR</sequence>
<protein>
    <submittedName>
        <fullName evidence="3">Aminopeptidase Y (Arg, Lys, Leu preference)</fullName>
        <ecNumber evidence="3">3.4.11.15</ecNumber>
    </submittedName>
</protein>
<feature type="domain" description="Peptidase M28" evidence="2">
    <location>
        <begin position="220"/>
        <end position="419"/>
    </location>
</feature>
<keyword evidence="3" id="KW-0645">Protease</keyword>
<dbReference type="SUPFAM" id="SSF53187">
    <property type="entry name" value="Zn-dependent exopeptidases"/>
    <property type="match status" value="1"/>
</dbReference>
<name>A0A6J4T7K2_9ACTN</name>
<accession>A0A6J4T7K2</accession>
<evidence type="ECO:0000313" key="3">
    <source>
        <dbReference type="EMBL" id="CAA9515877.1"/>
    </source>
</evidence>
<keyword evidence="3" id="KW-0031">Aminopeptidase</keyword>
<dbReference type="InterPro" id="IPR007484">
    <property type="entry name" value="Peptidase_M28"/>
</dbReference>
<dbReference type="PANTHER" id="PTHR12147:SF26">
    <property type="entry name" value="PEPTIDASE M28 DOMAIN-CONTAINING PROTEIN"/>
    <property type="match status" value="1"/>
</dbReference>
<keyword evidence="3" id="KW-0378">Hydrolase</keyword>
<dbReference type="GO" id="GO:0008235">
    <property type="term" value="F:metalloexopeptidase activity"/>
    <property type="evidence" value="ECO:0007669"/>
    <property type="project" value="InterPro"/>
</dbReference>
<keyword evidence="1" id="KW-0732">Signal</keyword>
<reference evidence="3" key="1">
    <citation type="submission" date="2020-02" db="EMBL/GenBank/DDBJ databases">
        <authorList>
            <person name="Meier V. D."/>
        </authorList>
    </citation>
    <scope>NUCLEOTIDE SEQUENCE</scope>
    <source>
        <strain evidence="3">AVDCRST_MAG85</strain>
    </source>
</reference>
<dbReference type="EC" id="3.4.11.15" evidence="3"/>
<dbReference type="AlphaFoldDB" id="A0A6J4T7K2"/>
<gene>
    <name evidence="3" type="ORF">AVDCRST_MAG85-2610</name>
</gene>
<dbReference type="GO" id="GO:0006508">
    <property type="term" value="P:proteolysis"/>
    <property type="evidence" value="ECO:0007669"/>
    <property type="project" value="InterPro"/>
</dbReference>